<dbReference type="GO" id="GO:0006302">
    <property type="term" value="P:double-strand break repair"/>
    <property type="evidence" value="ECO:0007669"/>
    <property type="project" value="InterPro"/>
</dbReference>
<feature type="domain" description="Rad50/SbcC-type AAA" evidence="2">
    <location>
        <begin position="6"/>
        <end position="262"/>
    </location>
</feature>
<dbReference type="Proteomes" id="UP000001878">
    <property type="component" value="Segment"/>
</dbReference>
<dbReference type="Gene3D" id="1.10.287.510">
    <property type="entry name" value="Helix hairpin bin"/>
    <property type="match status" value="1"/>
</dbReference>
<keyword evidence="3" id="KW-0378">Hydrolase</keyword>
<dbReference type="GO" id="GO:0004527">
    <property type="term" value="F:exonuclease activity"/>
    <property type="evidence" value="ECO:0007669"/>
    <property type="project" value="UniProtKB-KW"/>
</dbReference>
<sequence length="621" mass="69778">MIKLKKVILHNFLSYKDAELPLENQGLTLISGINNSSNNYVSNGSGKTSLLNSITYAIYGQTIDGLSGDAVINKEVGTDCSVILDFYVGSTSYQIQRYRKGKHNNRNKLKLLANGSEITLATNAKTQVEIDKIFSIPFDTYVNTVVYGQGNIPVFSQATDKGKKEILESLANTSVYAKARDISSSKEREHEATLATLKREKDLKTSQLEQTRGYQQRAQEKYKQDLAYQETLESMIVKTSCKLSSENAELEKLNSDLGKAQEDAKENHLELPSGVPDISSYEQKLANLTYVVTDGKSKIKDYFKQYKDLDIQKVCPTCGQPVTNKHKEQEREKLTDLIKNASKQLADNIKSLKELQPIVEKKRNEVASLSSRSQEIYKHNQLLDSKVDKIRYSIKEKNNEISSLNSTLILYKQQKDKELTVQDFSKDIKALEESLDSLDIQVKSEEKKVEDYGILANKVFSRQGIQSMAMDLIIPYLNEHTNYYLAKLSGSVIQVYMSTQTLNANNTLADKFDLQVKNASGADSYQSCSAGEKKRIDIAISFAIQDLLNSNSETGINIAIYDECFDGLDAVGTEKVIEIMQEKQKKIGTVFVITHNELLKPLFENVITVEKDKNGISRVVK</sequence>
<dbReference type="EMBL" id="FJ822135">
    <property type="protein sequence ID" value="ACO37062.1"/>
    <property type="molecule type" value="Genomic_DNA"/>
</dbReference>
<dbReference type="GeneID" id="7750996"/>
<dbReference type="RefSeq" id="YP_002790820.1">
    <property type="nucleotide sequence ID" value="NC_012530.1"/>
</dbReference>
<evidence type="ECO:0000313" key="4">
    <source>
        <dbReference type="Proteomes" id="UP000001878"/>
    </source>
</evidence>
<dbReference type="InterPro" id="IPR038729">
    <property type="entry name" value="Rad50/SbcC_AAA"/>
</dbReference>
<dbReference type="PANTHER" id="PTHR32114">
    <property type="entry name" value="ABC TRANSPORTER ABCH.3"/>
    <property type="match status" value="1"/>
</dbReference>
<dbReference type="SUPFAM" id="SSF75712">
    <property type="entry name" value="Rad50 coiled-coil Zn hook"/>
    <property type="match status" value="1"/>
</dbReference>
<reference evidence="3 4" key="1">
    <citation type="journal article" date="2009" name="Gene">
        <title>Genome of a virulent bacteriophage Lb338-1 that lyses the probiotic Lactobacillus paracasei cheese strain.</title>
        <authorList>
            <person name="Alemayehu D."/>
            <person name="Ross R.P."/>
            <person name="O'Sullivan O."/>
            <person name="Coffey A."/>
            <person name="Stanton C."/>
            <person name="Fitzgerald G.F."/>
            <person name="McAuliffe O."/>
        </authorList>
    </citation>
    <scope>NUCLEOTIDE SEQUENCE [LARGE SCALE GENOMIC DNA]</scope>
    <source>
        <strain evidence="3">Lb338-1</strain>
    </source>
</reference>
<dbReference type="Pfam" id="PF13476">
    <property type="entry name" value="AAA_23"/>
    <property type="match status" value="1"/>
</dbReference>
<dbReference type="InterPro" id="IPR027417">
    <property type="entry name" value="P-loop_NTPase"/>
</dbReference>
<evidence type="ECO:0000313" key="3">
    <source>
        <dbReference type="EMBL" id="ACO37062.1"/>
    </source>
</evidence>
<dbReference type="OrthoDB" id="6017at10239"/>
<dbReference type="GO" id="GO:0016887">
    <property type="term" value="F:ATP hydrolysis activity"/>
    <property type="evidence" value="ECO:0007669"/>
    <property type="project" value="InterPro"/>
</dbReference>
<dbReference type="Pfam" id="PF13558">
    <property type="entry name" value="SbcC_Walker_B"/>
    <property type="match status" value="1"/>
</dbReference>
<evidence type="ECO:0000256" key="1">
    <source>
        <dbReference type="SAM" id="Coils"/>
    </source>
</evidence>
<dbReference type="Gene3D" id="3.40.50.300">
    <property type="entry name" value="P-loop containing nucleotide triphosphate hydrolases"/>
    <property type="match status" value="2"/>
</dbReference>
<dbReference type="SUPFAM" id="SSF52540">
    <property type="entry name" value="P-loop containing nucleoside triphosphate hydrolases"/>
    <property type="match status" value="1"/>
</dbReference>
<feature type="coiled-coil region" evidence="1">
    <location>
        <begin position="243"/>
        <end position="270"/>
    </location>
</feature>
<keyword evidence="3" id="KW-0540">Nuclease</keyword>
<protein>
    <submittedName>
        <fullName evidence="3">Putative exonuclease</fullName>
    </submittedName>
</protein>
<gene>
    <name evidence="3" type="ORF">lb338_phage_141</name>
</gene>
<dbReference type="PANTHER" id="PTHR32114:SF2">
    <property type="entry name" value="ABC TRANSPORTER ABCH.3"/>
    <property type="match status" value="1"/>
</dbReference>
<name>C1KFQ1_9CAUD</name>
<feature type="coiled-coil region" evidence="1">
    <location>
        <begin position="394"/>
        <end position="448"/>
    </location>
</feature>
<dbReference type="KEGG" id="vg:7750996"/>
<organism evidence="3 4">
    <name type="scientific">Lactobacillus phage Lb338-1</name>
    <dbReference type="NCBI Taxonomy" id="2892342"/>
    <lineage>
        <taxon>Viruses</taxon>
        <taxon>Duplodnaviria</taxon>
        <taxon>Heunggongvirae</taxon>
        <taxon>Uroviricota</taxon>
        <taxon>Caudoviricetes</taxon>
        <taxon>Herelleviridae</taxon>
        <taxon>Mooreparkvirus</taxon>
        <taxon>Mooreparkvirus Lb3381</taxon>
    </lineage>
</organism>
<keyword evidence="4" id="KW-1185">Reference proteome</keyword>
<keyword evidence="1" id="KW-0175">Coiled coil</keyword>
<evidence type="ECO:0000259" key="2">
    <source>
        <dbReference type="Pfam" id="PF13476"/>
    </source>
</evidence>
<keyword evidence="3" id="KW-0269">Exonuclease</keyword>
<accession>C1KFQ1</accession>
<proteinExistence type="predicted"/>